<proteinExistence type="predicted"/>
<protein>
    <recommendedName>
        <fullName evidence="3">Lipocalin-like domain-containing protein</fullName>
    </recommendedName>
</protein>
<gene>
    <name evidence="1" type="ORF">KS2013_999</name>
</gene>
<sequence length="76" mass="8842">MGWGKAAFSDGTIKETKFNDSWEIHGNKITFKPLKKYRNEAMNKVVTDTIIDINDKEMILLNADEKKLVRTRMKPK</sequence>
<organism evidence="1 2">
    <name type="scientific">Kangiella sediminilitoris</name>
    <dbReference type="NCBI Taxonomy" id="1144748"/>
    <lineage>
        <taxon>Bacteria</taxon>
        <taxon>Pseudomonadati</taxon>
        <taxon>Pseudomonadota</taxon>
        <taxon>Gammaproteobacteria</taxon>
        <taxon>Kangiellales</taxon>
        <taxon>Kangiellaceae</taxon>
        <taxon>Kangiella</taxon>
    </lineage>
</organism>
<dbReference type="Proteomes" id="UP000094147">
    <property type="component" value="Chromosome"/>
</dbReference>
<evidence type="ECO:0000313" key="2">
    <source>
        <dbReference type="Proteomes" id="UP000094147"/>
    </source>
</evidence>
<reference evidence="2" key="1">
    <citation type="submission" date="2015-08" db="EMBL/GenBank/DDBJ databases">
        <authorList>
            <person name="Kim K.M."/>
        </authorList>
    </citation>
    <scope>NUCLEOTIDE SEQUENCE [LARGE SCALE GENOMIC DNA]</scope>
    <source>
        <strain evidence="2">KCTC 23892</strain>
    </source>
</reference>
<dbReference type="EMBL" id="CP012418">
    <property type="protein sequence ID" value="AOE49720.1"/>
    <property type="molecule type" value="Genomic_DNA"/>
</dbReference>
<dbReference type="KEGG" id="ksd:KS2013_999"/>
<dbReference type="AlphaFoldDB" id="A0A1B3BA76"/>
<name>A0A1B3BA76_9GAMM</name>
<dbReference type="STRING" id="1144748.KS2013_999"/>
<evidence type="ECO:0008006" key="3">
    <source>
        <dbReference type="Google" id="ProtNLM"/>
    </source>
</evidence>
<accession>A0A1B3BA76</accession>
<keyword evidence="2" id="KW-1185">Reference proteome</keyword>
<evidence type="ECO:0000313" key="1">
    <source>
        <dbReference type="EMBL" id="AOE49720.1"/>
    </source>
</evidence>